<organism evidence="6 7">
    <name type="scientific">Pichia inconspicua</name>
    <dbReference type="NCBI Taxonomy" id="52247"/>
    <lineage>
        <taxon>Eukaryota</taxon>
        <taxon>Fungi</taxon>
        <taxon>Dikarya</taxon>
        <taxon>Ascomycota</taxon>
        <taxon>Saccharomycotina</taxon>
        <taxon>Pichiomycetes</taxon>
        <taxon>Pichiales</taxon>
        <taxon>Pichiaceae</taxon>
        <taxon>Pichia</taxon>
    </lineage>
</organism>
<dbReference type="STRING" id="52247.A0A4T0WUM4"/>
<keyword evidence="2" id="KW-0479">Metal-binding</keyword>
<dbReference type="PANTHER" id="PTHR46910">
    <property type="entry name" value="TRANSCRIPTION FACTOR PDR1"/>
    <property type="match status" value="1"/>
</dbReference>
<dbReference type="GO" id="GO:0008270">
    <property type="term" value="F:zinc ion binding"/>
    <property type="evidence" value="ECO:0007669"/>
    <property type="project" value="InterPro"/>
</dbReference>
<dbReference type="PANTHER" id="PTHR46910:SF3">
    <property type="entry name" value="HALOTOLERANCE PROTEIN 9-RELATED"/>
    <property type="match status" value="1"/>
</dbReference>
<sequence>MIKQGNADTELQQLKSLNLIIKATFPEYDLNNLEHLKKIASYMNISIPELDNVNSDTDYVDSNIDSEMNITESSEPTNSKIENSSSHDSTYINQKIGLVGSQRIFNVLLELGAAENGSPGFANLQTNTHILPIANASRHLQSSIILTKIPIQECTMYMEIFFRDFHQSYFIFHEPVFRERHMKFIDYIRQNDLSSISKEFSNEETCSIYMVWILGRSCHLRNVLQFDNTREEIKLVNEPIIEEYFNVVKVSSSNCFFSNSLHSVRVLYLMGLHSMIKSNTEAAWYFWVNSCLKCCGLGFHTTAVVSKYSNIEQEEIKIIWWSCFKIHLNNSAIIGRLPVISLSDVDVELPLLEFKSTAFKNAYTYSIRLFEIMYLILKNRENLLQANELWTQDNMIDLIKIIGKLKSWKTEMVETLGSYSQPEGRYIIKLYLQYYYSSISLITPYLVSYSLQDVTSRDNINSIVTVLSYGIESAVEVVDVILFSVSSGNFNGVLHYDLFYAYNSLMVLLLYYSITKTSKLKKNPLELKMESQLHIEKSKILQSILQIRNVNKYHGQKTIGLNKFSVNINTLLDCFKLNGDNDSKENTNSREVPLINVAKLPQTPQENRRPSDDFLKDLLTELPTLPSPMLEPLYNNDDALDVDEGFNNFIKFISKENESQNLKFNDQVILEWNTNNDIN</sequence>
<dbReference type="Proteomes" id="UP000307173">
    <property type="component" value="Unassembled WGS sequence"/>
</dbReference>
<dbReference type="AlphaFoldDB" id="A0A4T0WUM4"/>
<accession>A0A4T0WUM4</accession>
<dbReference type="GO" id="GO:0003677">
    <property type="term" value="F:DNA binding"/>
    <property type="evidence" value="ECO:0007669"/>
    <property type="project" value="UniProtKB-KW"/>
</dbReference>
<comment type="subcellular location">
    <subcellularLocation>
        <location evidence="1">Nucleus</location>
    </subcellularLocation>
</comment>
<dbReference type="OrthoDB" id="3364175at2759"/>
<evidence type="ECO:0000256" key="2">
    <source>
        <dbReference type="ARBA" id="ARBA00022723"/>
    </source>
</evidence>
<reference evidence="6 7" key="1">
    <citation type="journal article" date="2019" name="Front. Genet.">
        <title>Whole-Genome Sequencing of the Opportunistic Yeast Pathogen Candida inconspicua Uncovers Its Hybrid Origin.</title>
        <authorList>
            <person name="Mixao V."/>
            <person name="Hansen A.P."/>
            <person name="Saus E."/>
            <person name="Boekhout T."/>
            <person name="Lass-Florl C."/>
            <person name="Gabaldon T."/>
        </authorList>
    </citation>
    <scope>NUCLEOTIDE SEQUENCE [LARGE SCALE GENOMIC DNA]</scope>
    <source>
        <strain evidence="6 7">CBS 180</strain>
    </source>
</reference>
<comment type="caution">
    <text evidence="6">The sequence shown here is derived from an EMBL/GenBank/DDBJ whole genome shotgun (WGS) entry which is preliminary data.</text>
</comment>
<keyword evidence="4" id="KW-0539">Nucleus</keyword>
<evidence type="ECO:0000313" key="7">
    <source>
        <dbReference type="Proteomes" id="UP000307173"/>
    </source>
</evidence>
<evidence type="ECO:0000256" key="3">
    <source>
        <dbReference type="ARBA" id="ARBA00023125"/>
    </source>
</evidence>
<name>A0A4T0WUM4_9ASCO</name>
<dbReference type="GO" id="GO:0005634">
    <property type="term" value="C:nucleus"/>
    <property type="evidence" value="ECO:0007669"/>
    <property type="project" value="UniProtKB-SubCell"/>
</dbReference>
<dbReference type="CDD" id="cd12148">
    <property type="entry name" value="fungal_TF_MHR"/>
    <property type="match status" value="1"/>
</dbReference>
<keyword evidence="7" id="KW-1185">Reference proteome</keyword>
<dbReference type="EMBL" id="SELW01000679">
    <property type="protein sequence ID" value="TID13337.1"/>
    <property type="molecule type" value="Genomic_DNA"/>
</dbReference>
<evidence type="ECO:0000313" key="6">
    <source>
        <dbReference type="EMBL" id="TID13337.1"/>
    </source>
</evidence>
<dbReference type="InterPro" id="IPR007219">
    <property type="entry name" value="XnlR_reg_dom"/>
</dbReference>
<gene>
    <name evidence="6" type="ORF">CANINC_004935</name>
</gene>
<dbReference type="GO" id="GO:0003700">
    <property type="term" value="F:DNA-binding transcription factor activity"/>
    <property type="evidence" value="ECO:0007669"/>
    <property type="project" value="InterPro"/>
</dbReference>
<protein>
    <recommendedName>
        <fullName evidence="5">Xylanolytic transcriptional activator regulatory domain-containing protein</fullName>
    </recommendedName>
</protein>
<dbReference type="GO" id="GO:0006351">
    <property type="term" value="P:DNA-templated transcription"/>
    <property type="evidence" value="ECO:0007669"/>
    <property type="project" value="InterPro"/>
</dbReference>
<proteinExistence type="predicted"/>
<evidence type="ECO:0000256" key="4">
    <source>
        <dbReference type="ARBA" id="ARBA00023242"/>
    </source>
</evidence>
<evidence type="ECO:0000259" key="5">
    <source>
        <dbReference type="Pfam" id="PF04082"/>
    </source>
</evidence>
<evidence type="ECO:0000256" key="1">
    <source>
        <dbReference type="ARBA" id="ARBA00004123"/>
    </source>
</evidence>
<feature type="domain" description="Xylanolytic transcriptional activator regulatory" evidence="5">
    <location>
        <begin position="158"/>
        <end position="354"/>
    </location>
</feature>
<keyword evidence="3" id="KW-0238">DNA-binding</keyword>
<dbReference type="Pfam" id="PF04082">
    <property type="entry name" value="Fungal_trans"/>
    <property type="match status" value="1"/>
</dbReference>
<dbReference type="InterPro" id="IPR050987">
    <property type="entry name" value="AtrR-like"/>
</dbReference>